<protein>
    <submittedName>
        <fullName evidence="4">Phosphotransferase</fullName>
    </submittedName>
</protein>
<reference evidence="4 5" key="1">
    <citation type="submission" date="2020-01" db="EMBL/GenBank/DDBJ databases">
        <title>Paenibacillus soybeanensis sp. nov. isolated from the nodules of soybean (Glycine max(L.) Merr).</title>
        <authorList>
            <person name="Wang H."/>
        </authorList>
    </citation>
    <scope>NUCLEOTIDE SEQUENCE [LARGE SCALE GENOMIC DNA]</scope>
    <source>
        <strain evidence="4 5">DSM 23054</strain>
    </source>
</reference>
<comment type="caution">
    <text evidence="4">The sequence shown here is derived from an EMBL/GenBank/DDBJ whole genome shotgun (WGS) entry which is preliminary data.</text>
</comment>
<keyword evidence="4" id="KW-0808">Transferase</keyword>
<evidence type="ECO:0000256" key="2">
    <source>
        <dbReference type="SAM" id="Coils"/>
    </source>
</evidence>
<feature type="domain" description="Aminoglycoside phosphotransferase" evidence="3">
    <location>
        <begin position="40"/>
        <end position="272"/>
    </location>
</feature>
<accession>A0A7X4YQJ2</accession>
<dbReference type="Proteomes" id="UP000558113">
    <property type="component" value="Unassembled WGS sequence"/>
</dbReference>
<gene>
    <name evidence="4" type="ORF">GT003_16950</name>
</gene>
<dbReference type="PANTHER" id="PTHR21064:SF6">
    <property type="entry name" value="AMINOGLYCOSIDE PHOSPHOTRANSFERASE DOMAIN-CONTAINING PROTEIN"/>
    <property type="match status" value="1"/>
</dbReference>
<dbReference type="Gene3D" id="3.30.200.20">
    <property type="entry name" value="Phosphorylase Kinase, domain 1"/>
    <property type="match status" value="1"/>
</dbReference>
<dbReference type="AlphaFoldDB" id="A0A7X4YQJ2"/>
<dbReference type="SUPFAM" id="SSF56112">
    <property type="entry name" value="Protein kinase-like (PK-like)"/>
    <property type="match status" value="1"/>
</dbReference>
<dbReference type="GO" id="GO:0004413">
    <property type="term" value="F:homoserine kinase activity"/>
    <property type="evidence" value="ECO:0007669"/>
    <property type="project" value="TreeGrafter"/>
</dbReference>
<comment type="similarity">
    <text evidence="1">Belongs to the pseudomonas-type ThrB family.</text>
</comment>
<dbReference type="InterPro" id="IPR011009">
    <property type="entry name" value="Kinase-like_dom_sf"/>
</dbReference>
<dbReference type="Gene3D" id="3.90.1200.10">
    <property type="match status" value="1"/>
</dbReference>
<dbReference type="EMBL" id="JAAAMU010000008">
    <property type="protein sequence ID" value="NBC70692.1"/>
    <property type="molecule type" value="Genomic_DNA"/>
</dbReference>
<sequence>MHLFPASYTLLSREALLAHIRQQYDIDEPRFLHYFLRGMNDTYLLETETARYMFRVYRADRRTISDIAFELDLLTHLAGKGVPVSTPIARRDGTLINAFPAAEGTKHGVLFTFAEGTERRVRTADDSRGFGQSVARMHEAASTFASGHPRSRIGLDVLIDRPLDVIGEHLAHRQEDIAFLRQRVTELRERLQPLIDEGLDFGICHGDLHGNTNVAYTEDGRMTHYDFDLCGYGWRAYDIAEFRLAREIHSGHDPAEVEALWSAFLDGYRSERILRAQDEQAVPIFVALRQLWLFALCFSESELIGAADFDDGFIDGKMAYFRALTI</sequence>
<dbReference type="InterPro" id="IPR050249">
    <property type="entry name" value="Pseudomonas-type_ThrB"/>
</dbReference>
<keyword evidence="5" id="KW-1185">Reference proteome</keyword>
<name>A0A7X4YQJ2_9BACL</name>
<dbReference type="Pfam" id="PF01636">
    <property type="entry name" value="APH"/>
    <property type="match status" value="1"/>
</dbReference>
<evidence type="ECO:0000313" key="5">
    <source>
        <dbReference type="Proteomes" id="UP000558113"/>
    </source>
</evidence>
<dbReference type="InterPro" id="IPR002575">
    <property type="entry name" value="Aminoglycoside_PTrfase"/>
</dbReference>
<evidence type="ECO:0000313" key="4">
    <source>
        <dbReference type="EMBL" id="NBC70692.1"/>
    </source>
</evidence>
<dbReference type="GO" id="GO:0009088">
    <property type="term" value="P:threonine biosynthetic process"/>
    <property type="evidence" value="ECO:0007669"/>
    <property type="project" value="TreeGrafter"/>
</dbReference>
<organism evidence="4 5">
    <name type="scientific">Paenibacillus sacheonensis</name>
    <dbReference type="NCBI Taxonomy" id="742054"/>
    <lineage>
        <taxon>Bacteria</taxon>
        <taxon>Bacillati</taxon>
        <taxon>Bacillota</taxon>
        <taxon>Bacilli</taxon>
        <taxon>Bacillales</taxon>
        <taxon>Paenibacillaceae</taxon>
        <taxon>Paenibacillus</taxon>
    </lineage>
</organism>
<feature type="coiled-coil region" evidence="2">
    <location>
        <begin position="170"/>
        <end position="197"/>
    </location>
</feature>
<evidence type="ECO:0000259" key="3">
    <source>
        <dbReference type="Pfam" id="PF01636"/>
    </source>
</evidence>
<keyword evidence="2" id="KW-0175">Coiled coil</keyword>
<evidence type="ECO:0000256" key="1">
    <source>
        <dbReference type="ARBA" id="ARBA00038240"/>
    </source>
</evidence>
<proteinExistence type="inferred from homology"/>
<dbReference type="RefSeq" id="WP_161699902.1">
    <property type="nucleotide sequence ID" value="NZ_JAAAMU010000008.1"/>
</dbReference>
<dbReference type="OrthoDB" id="9800774at2"/>
<dbReference type="PANTHER" id="PTHR21064">
    <property type="entry name" value="AMINOGLYCOSIDE PHOSPHOTRANSFERASE DOMAIN-CONTAINING PROTEIN-RELATED"/>
    <property type="match status" value="1"/>
</dbReference>